<dbReference type="OrthoDB" id="6127451at2759"/>
<accession>D0EL55</accession>
<feature type="signal peptide" evidence="2">
    <location>
        <begin position="1"/>
        <end position="18"/>
    </location>
</feature>
<feature type="chain" id="PRO_5003007705" evidence="2">
    <location>
        <begin position="19"/>
        <end position="307"/>
    </location>
</feature>
<feature type="domain" description="Vitelline envelope sperm lysin receptor C-terminal" evidence="3">
    <location>
        <begin position="42"/>
        <end position="273"/>
    </location>
</feature>
<dbReference type="InterPro" id="IPR057371">
    <property type="entry name" value="VERL_C"/>
</dbReference>
<dbReference type="EMBL" id="GQ851908">
    <property type="protein sequence ID" value="ACX37427.1"/>
    <property type="molecule type" value="mRNA"/>
</dbReference>
<evidence type="ECO:0000256" key="1">
    <source>
        <dbReference type="SAM" id="MobiDB-lite"/>
    </source>
</evidence>
<evidence type="ECO:0000313" key="4">
    <source>
        <dbReference type="EMBL" id="ACX37427.1"/>
    </source>
</evidence>
<dbReference type="AlphaFoldDB" id="D0EL55"/>
<reference evidence="4" key="1">
    <citation type="journal article" date="2010" name="Mol. Biol. Evol.">
        <title>ZP domain proteins in the abalone egg coat include a paralog of VERL under positive selection that binds lysin and 18-kDa sperm proteins.</title>
        <authorList>
            <person name="Aagaard J.E."/>
            <person name="Vacquier V.D."/>
            <person name="Maccoss M.J."/>
            <person name="Swanson W.J."/>
        </authorList>
    </citation>
    <scope>NUCLEOTIDE SEQUENCE</scope>
</reference>
<gene>
    <name evidence="4" type="primary">VEZP17</name>
</gene>
<evidence type="ECO:0000259" key="3">
    <source>
        <dbReference type="Pfam" id="PF25272"/>
    </source>
</evidence>
<organism evidence="4">
    <name type="scientific">Haliotis rufescens</name>
    <name type="common">California red abalone</name>
    <dbReference type="NCBI Taxonomy" id="6454"/>
    <lineage>
        <taxon>Eukaryota</taxon>
        <taxon>Metazoa</taxon>
        <taxon>Spiralia</taxon>
        <taxon>Lophotrochozoa</taxon>
        <taxon>Mollusca</taxon>
        <taxon>Gastropoda</taxon>
        <taxon>Vetigastropoda</taxon>
        <taxon>Lepetellida</taxon>
        <taxon>Haliotoidea</taxon>
        <taxon>Haliotidae</taxon>
        <taxon>Haliotis</taxon>
    </lineage>
</organism>
<feature type="region of interest" description="Disordered" evidence="1">
    <location>
        <begin position="276"/>
        <end position="307"/>
    </location>
</feature>
<keyword evidence="2" id="KW-0732">Signal</keyword>
<proteinExistence type="evidence at transcript level"/>
<dbReference type="Pfam" id="PF25272">
    <property type="entry name" value="VERL_C"/>
    <property type="match status" value="1"/>
</dbReference>
<name>D0EL55_HALRU</name>
<protein>
    <submittedName>
        <fullName evidence="4">Vitelline envelope zona pellucida domain protein 17</fullName>
    </submittedName>
</protein>
<sequence length="307" mass="32462">MVAAHALFTLLCASTVWAAIPKGYILKVKPACGSDGVVDATITVTSDLEVKATAKCAGGLVDFGNLDSANLQLSVSYPGHGTSKCVFVQRPGAKVYTVDVVVAYGEPGSLVHQRTEEVTFTCTFGSRGKDKSPSQKMADSLIAPIVLEQNAGTEAKKTSFALFLTDILRRPIKDPVGLGRVVQLIAKSSGGMGEKGFQPTSCDAVGSAPGSRYAILRGGCGDGIVFSKDDGFSTFGLVASSPFFEALSIASSTDVKFECNFTLCSEKCDGSSCEAARRRRETREDPAPGAEQQVTMETRVFEVDTRR</sequence>
<evidence type="ECO:0000256" key="2">
    <source>
        <dbReference type="SAM" id="SignalP"/>
    </source>
</evidence>